<evidence type="ECO:0000313" key="3">
    <source>
        <dbReference type="EMBL" id="KAH3773618.1"/>
    </source>
</evidence>
<keyword evidence="2" id="KW-0732">Signal</keyword>
<feature type="compositionally biased region" description="Basic and acidic residues" evidence="1">
    <location>
        <begin position="51"/>
        <end position="63"/>
    </location>
</feature>
<evidence type="ECO:0000313" key="4">
    <source>
        <dbReference type="Proteomes" id="UP000828390"/>
    </source>
</evidence>
<reference evidence="3" key="1">
    <citation type="journal article" date="2019" name="bioRxiv">
        <title>The Genome of the Zebra Mussel, Dreissena polymorpha: A Resource for Invasive Species Research.</title>
        <authorList>
            <person name="McCartney M.A."/>
            <person name="Auch B."/>
            <person name="Kono T."/>
            <person name="Mallez S."/>
            <person name="Zhang Y."/>
            <person name="Obille A."/>
            <person name="Becker A."/>
            <person name="Abrahante J.E."/>
            <person name="Garbe J."/>
            <person name="Badalamenti J.P."/>
            <person name="Herman A."/>
            <person name="Mangelson H."/>
            <person name="Liachko I."/>
            <person name="Sullivan S."/>
            <person name="Sone E.D."/>
            <person name="Koren S."/>
            <person name="Silverstein K.A.T."/>
            <person name="Beckman K.B."/>
            <person name="Gohl D.M."/>
        </authorList>
    </citation>
    <scope>NUCLEOTIDE SEQUENCE</scope>
    <source>
        <strain evidence="3">Duluth1</strain>
        <tissue evidence="3">Whole animal</tissue>
    </source>
</reference>
<dbReference type="Proteomes" id="UP000828390">
    <property type="component" value="Unassembled WGS sequence"/>
</dbReference>
<evidence type="ECO:0000256" key="1">
    <source>
        <dbReference type="SAM" id="MobiDB-lite"/>
    </source>
</evidence>
<reference evidence="3" key="2">
    <citation type="submission" date="2020-11" db="EMBL/GenBank/DDBJ databases">
        <authorList>
            <person name="McCartney M.A."/>
            <person name="Auch B."/>
            <person name="Kono T."/>
            <person name="Mallez S."/>
            <person name="Becker A."/>
            <person name="Gohl D.M."/>
            <person name="Silverstein K.A.T."/>
            <person name="Koren S."/>
            <person name="Bechman K.B."/>
            <person name="Herman A."/>
            <person name="Abrahante J.E."/>
            <person name="Garbe J."/>
        </authorList>
    </citation>
    <scope>NUCLEOTIDE SEQUENCE</scope>
    <source>
        <strain evidence="3">Duluth1</strain>
        <tissue evidence="3">Whole animal</tissue>
    </source>
</reference>
<feature type="region of interest" description="Disordered" evidence="1">
    <location>
        <begin position="51"/>
        <end position="109"/>
    </location>
</feature>
<gene>
    <name evidence="3" type="ORF">DPMN_174980</name>
</gene>
<organism evidence="3 4">
    <name type="scientific">Dreissena polymorpha</name>
    <name type="common">Zebra mussel</name>
    <name type="synonym">Mytilus polymorpha</name>
    <dbReference type="NCBI Taxonomy" id="45954"/>
    <lineage>
        <taxon>Eukaryota</taxon>
        <taxon>Metazoa</taxon>
        <taxon>Spiralia</taxon>
        <taxon>Lophotrochozoa</taxon>
        <taxon>Mollusca</taxon>
        <taxon>Bivalvia</taxon>
        <taxon>Autobranchia</taxon>
        <taxon>Heteroconchia</taxon>
        <taxon>Euheterodonta</taxon>
        <taxon>Imparidentia</taxon>
        <taxon>Neoheterodontei</taxon>
        <taxon>Myida</taxon>
        <taxon>Dreissenoidea</taxon>
        <taxon>Dreissenidae</taxon>
        <taxon>Dreissena</taxon>
    </lineage>
</organism>
<dbReference type="AlphaFoldDB" id="A0A9D4E5P5"/>
<comment type="caution">
    <text evidence="3">The sequence shown here is derived from an EMBL/GenBank/DDBJ whole genome shotgun (WGS) entry which is preliminary data.</text>
</comment>
<accession>A0A9D4E5P5</accession>
<feature type="compositionally biased region" description="Basic and acidic residues" evidence="1">
    <location>
        <begin position="90"/>
        <end position="108"/>
    </location>
</feature>
<protein>
    <submittedName>
        <fullName evidence="3">Uncharacterized protein</fullName>
    </submittedName>
</protein>
<proteinExistence type="predicted"/>
<sequence>MLKSIIQTAVTQFICPLLYQLASALYEESPKFDIRDEPEVPLILTTNREKTNATWKTENKQHYTESQANVKKQRNMENETTSRWIQQQKQRRDDGWFSDKNNRNHDDISSLDVNLGTQMSATDHVRFAYTAWR</sequence>
<keyword evidence="4" id="KW-1185">Reference proteome</keyword>
<feature type="compositionally biased region" description="Polar residues" evidence="1">
    <location>
        <begin position="78"/>
        <end position="88"/>
    </location>
</feature>
<feature type="chain" id="PRO_5038341217" evidence="2">
    <location>
        <begin position="25"/>
        <end position="133"/>
    </location>
</feature>
<evidence type="ECO:0000256" key="2">
    <source>
        <dbReference type="SAM" id="SignalP"/>
    </source>
</evidence>
<dbReference type="EMBL" id="JAIWYP010000009">
    <property type="protein sequence ID" value="KAH3773618.1"/>
    <property type="molecule type" value="Genomic_DNA"/>
</dbReference>
<feature type="signal peptide" evidence="2">
    <location>
        <begin position="1"/>
        <end position="24"/>
    </location>
</feature>
<name>A0A9D4E5P5_DREPO</name>